<sequence length="152" mass="15317">MPVPGRPLSWRGSDVGPASGHLYNNAATSTTVQLSVSMAGDGSDLTFVTADALALVSSYLSQNSSSGPILAAAIAVANNSATGSPEAFFVQRCANTNMTTTKTVQNTFGVAVTNGGNMTRVKQAVELWASGACLDASTFASLPLTGGKGLTA</sequence>
<proteinExistence type="predicted"/>
<protein>
    <submittedName>
        <fullName evidence="1">Uncharacterized protein</fullName>
    </submittedName>
</protein>
<evidence type="ECO:0000313" key="1">
    <source>
        <dbReference type="EMBL" id="KAL1887876.1"/>
    </source>
</evidence>
<accession>A0ABR3YJC0</accession>
<name>A0ABR3YJC0_9PEZI</name>
<organism evidence="1 2">
    <name type="scientific">Sporothrix stenoceras</name>
    <dbReference type="NCBI Taxonomy" id="5173"/>
    <lineage>
        <taxon>Eukaryota</taxon>
        <taxon>Fungi</taxon>
        <taxon>Dikarya</taxon>
        <taxon>Ascomycota</taxon>
        <taxon>Pezizomycotina</taxon>
        <taxon>Sordariomycetes</taxon>
        <taxon>Sordariomycetidae</taxon>
        <taxon>Ophiostomatales</taxon>
        <taxon>Ophiostomataceae</taxon>
        <taxon>Sporothrix</taxon>
    </lineage>
</organism>
<dbReference type="EMBL" id="JAWCUI010000106">
    <property type="protein sequence ID" value="KAL1887876.1"/>
    <property type="molecule type" value="Genomic_DNA"/>
</dbReference>
<keyword evidence="2" id="KW-1185">Reference proteome</keyword>
<evidence type="ECO:0000313" key="2">
    <source>
        <dbReference type="Proteomes" id="UP001583186"/>
    </source>
</evidence>
<comment type="caution">
    <text evidence="1">The sequence shown here is derived from an EMBL/GenBank/DDBJ whole genome shotgun (WGS) entry which is preliminary data.</text>
</comment>
<reference evidence="1 2" key="1">
    <citation type="journal article" date="2024" name="IMA Fungus">
        <title>IMA Genome - F19 : A genome assembly and annotation guide to empower mycologists, including annotated draft genome sequences of Ceratocystis pirilliformis, Diaporthe australafricana, Fusarium ophioides, Paecilomyces lecythidis, and Sporothrix stenoceras.</title>
        <authorList>
            <person name="Aylward J."/>
            <person name="Wilson A.M."/>
            <person name="Visagie C.M."/>
            <person name="Spraker J."/>
            <person name="Barnes I."/>
            <person name="Buitendag C."/>
            <person name="Ceriani C."/>
            <person name="Del Mar Angel L."/>
            <person name="du Plessis D."/>
            <person name="Fuchs T."/>
            <person name="Gasser K."/>
            <person name="Kramer D."/>
            <person name="Li W."/>
            <person name="Munsamy K."/>
            <person name="Piso A."/>
            <person name="Price J.L."/>
            <person name="Sonnekus B."/>
            <person name="Thomas C."/>
            <person name="van der Nest A."/>
            <person name="van Dijk A."/>
            <person name="van Heerden A."/>
            <person name="van Vuuren N."/>
            <person name="Yilmaz N."/>
            <person name="Duong T.A."/>
            <person name="van der Merwe N.A."/>
            <person name="Wingfield M.J."/>
            <person name="Wingfield B.D."/>
        </authorList>
    </citation>
    <scope>NUCLEOTIDE SEQUENCE [LARGE SCALE GENOMIC DNA]</scope>
    <source>
        <strain evidence="1 2">CMW 5346</strain>
    </source>
</reference>
<dbReference type="Proteomes" id="UP001583186">
    <property type="component" value="Unassembled WGS sequence"/>
</dbReference>
<gene>
    <name evidence="1" type="ORF">Sste5346_009934</name>
</gene>